<gene>
    <name evidence="2" type="ORF">BDV95DRAFT_122968</name>
</gene>
<dbReference type="EMBL" id="JAADJZ010000018">
    <property type="protein sequence ID" value="KAF2868771.1"/>
    <property type="molecule type" value="Genomic_DNA"/>
</dbReference>
<dbReference type="AlphaFoldDB" id="A0A7C8I5N4"/>
<protein>
    <submittedName>
        <fullName evidence="2">Uncharacterized protein</fullName>
    </submittedName>
</protein>
<name>A0A7C8I5N4_9PLEO</name>
<comment type="caution">
    <text evidence="2">The sequence shown here is derived from an EMBL/GenBank/DDBJ whole genome shotgun (WGS) entry which is preliminary data.</text>
</comment>
<accession>A0A7C8I5N4</accession>
<evidence type="ECO:0000313" key="3">
    <source>
        <dbReference type="Proteomes" id="UP000481861"/>
    </source>
</evidence>
<proteinExistence type="predicted"/>
<dbReference type="Proteomes" id="UP000481861">
    <property type="component" value="Unassembled WGS sequence"/>
</dbReference>
<organism evidence="2 3">
    <name type="scientific">Massariosphaeria phaeospora</name>
    <dbReference type="NCBI Taxonomy" id="100035"/>
    <lineage>
        <taxon>Eukaryota</taxon>
        <taxon>Fungi</taxon>
        <taxon>Dikarya</taxon>
        <taxon>Ascomycota</taxon>
        <taxon>Pezizomycotina</taxon>
        <taxon>Dothideomycetes</taxon>
        <taxon>Pleosporomycetidae</taxon>
        <taxon>Pleosporales</taxon>
        <taxon>Pleosporales incertae sedis</taxon>
        <taxon>Massariosphaeria</taxon>
    </lineage>
</organism>
<sequence>MRKKYISFRHRGCSATCSLRVHDHLGLKNSSVSDMERVEITWMIRSAAIDTRALTEAIQHVQYRYRHQVVRDPFRNPQPPEPSLSSKHPHANPCRTPPPACFYKYSRKPSPSKRIDCMQGQAVACIFAQCDSSSISAPTLVADAVSVHRSPSAGHRMPLQESQC</sequence>
<evidence type="ECO:0000313" key="2">
    <source>
        <dbReference type="EMBL" id="KAF2868771.1"/>
    </source>
</evidence>
<reference evidence="2 3" key="1">
    <citation type="submission" date="2020-01" db="EMBL/GenBank/DDBJ databases">
        <authorList>
            <consortium name="DOE Joint Genome Institute"/>
            <person name="Haridas S."/>
            <person name="Albert R."/>
            <person name="Binder M."/>
            <person name="Bloem J."/>
            <person name="Labutti K."/>
            <person name="Salamov A."/>
            <person name="Andreopoulos B."/>
            <person name="Baker S.E."/>
            <person name="Barry K."/>
            <person name="Bills G."/>
            <person name="Bluhm B.H."/>
            <person name="Cannon C."/>
            <person name="Castanera R."/>
            <person name="Culley D.E."/>
            <person name="Daum C."/>
            <person name="Ezra D."/>
            <person name="Gonzalez J.B."/>
            <person name="Henrissat B."/>
            <person name="Kuo A."/>
            <person name="Liang C."/>
            <person name="Lipzen A."/>
            <person name="Lutzoni F."/>
            <person name="Magnuson J."/>
            <person name="Mondo S."/>
            <person name="Nolan M."/>
            <person name="Ohm R."/>
            <person name="Pangilinan J."/>
            <person name="Park H.-J.H."/>
            <person name="Ramirez L."/>
            <person name="Alfaro M."/>
            <person name="Sun H."/>
            <person name="Tritt A."/>
            <person name="Yoshinaga Y."/>
            <person name="Zwiers L.-H.L."/>
            <person name="Turgeon B.G."/>
            <person name="Goodwin S.B."/>
            <person name="Spatafora J.W."/>
            <person name="Crous P.W."/>
            <person name="Grigoriev I.V."/>
        </authorList>
    </citation>
    <scope>NUCLEOTIDE SEQUENCE [LARGE SCALE GENOMIC DNA]</scope>
    <source>
        <strain evidence="2 3">CBS 611.86</strain>
    </source>
</reference>
<feature type="region of interest" description="Disordered" evidence="1">
    <location>
        <begin position="72"/>
        <end position="93"/>
    </location>
</feature>
<keyword evidence="3" id="KW-1185">Reference proteome</keyword>
<evidence type="ECO:0000256" key="1">
    <source>
        <dbReference type="SAM" id="MobiDB-lite"/>
    </source>
</evidence>